<sequence length="114" mass="13612">MSEDHRKKECVKKIRLCLVKLKYLYDIQDRDIWYMNVVKLGKDEVRLINDDYSKVFTNDLYNIGLNLGSSLSGKELTVELYKFNESLTRLLSQQNNLPRDPMMKKQYMIKEQLD</sequence>
<gene>
    <name evidence="1" type="ORF">WICANDRAFT_77514</name>
</gene>
<keyword evidence="2" id="KW-1185">Reference proteome</keyword>
<organism evidence="1 2">
    <name type="scientific">Wickerhamomyces anomalus (strain ATCC 58044 / CBS 1984 / NCYC 433 / NRRL Y-366-8)</name>
    <name type="common">Yeast</name>
    <name type="synonym">Hansenula anomala</name>
    <dbReference type="NCBI Taxonomy" id="683960"/>
    <lineage>
        <taxon>Eukaryota</taxon>
        <taxon>Fungi</taxon>
        <taxon>Dikarya</taxon>
        <taxon>Ascomycota</taxon>
        <taxon>Saccharomycotina</taxon>
        <taxon>Saccharomycetes</taxon>
        <taxon>Phaffomycetales</taxon>
        <taxon>Wickerhamomycetaceae</taxon>
        <taxon>Wickerhamomyces</taxon>
    </lineage>
</organism>
<dbReference type="AlphaFoldDB" id="A0A1E3P5X5"/>
<dbReference type="OrthoDB" id="10625037at2759"/>
<evidence type="ECO:0000313" key="2">
    <source>
        <dbReference type="Proteomes" id="UP000094112"/>
    </source>
</evidence>
<proteinExistence type="predicted"/>
<dbReference type="EMBL" id="KV454209">
    <property type="protein sequence ID" value="ODQ60841.1"/>
    <property type="molecule type" value="Genomic_DNA"/>
</dbReference>
<name>A0A1E3P5X5_WICAA</name>
<protein>
    <submittedName>
        <fullName evidence="1">Uncharacterized protein</fullName>
    </submittedName>
</protein>
<evidence type="ECO:0000313" key="1">
    <source>
        <dbReference type="EMBL" id="ODQ60841.1"/>
    </source>
</evidence>
<dbReference type="RefSeq" id="XP_019040048.1">
    <property type="nucleotide sequence ID" value="XM_019184564.1"/>
</dbReference>
<dbReference type="GeneID" id="30201810"/>
<accession>A0A1E3P5X5</accession>
<reference evidence="1 2" key="1">
    <citation type="journal article" date="2016" name="Proc. Natl. Acad. Sci. U.S.A.">
        <title>Comparative genomics of biotechnologically important yeasts.</title>
        <authorList>
            <person name="Riley R."/>
            <person name="Haridas S."/>
            <person name="Wolfe K.H."/>
            <person name="Lopes M.R."/>
            <person name="Hittinger C.T."/>
            <person name="Goeker M."/>
            <person name="Salamov A.A."/>
            <person name="Wisecaver J.H."/>
            <person name="Long T.M."/>
            <person name="Calvey C.H."/>
            <person name="Aerts A.L."/>
            <person name="Barry K.W."/>
            <person name="Choi C."/>
            <person name="Clum A."/>
            <person name="Coughlan A.Y."/>
            <person name="Deshpande S."/>
            <person name="Douglass A.P."/>
            <person name="Hanson S.J."/>
            <person name="Klenk H.-P."/>
            <person name="LaButti K.M."/>
            <person name="Lapidus A."/>
            <person name="Lindquist E.A."/>
            <person name="Lipzen A.M."/>
            <person name="Meier-Kolthoff J.P."/>
            <person name="Ohm R.A."/>
            <person name="Otillar R.P."/>
            <person name="Pangilinan J.L."/>
            <person name="Peng Y."/>
            <person name="Rokas A."/>
            <person name="Rosa C.A."/>
            <person name="Scheuner C."/>
            <person name="Sibirny A.A."/>
            <person name="Slot J.C."/>
            <person name="Stielow J.B."/>
            <person name="Sun H."/>
            <person name="Kurtzman C.P."/>
            <person name="Blackwell M."/>
            <person name="Grigoriev I.V."/>
            <person name="Jeffries T.W."/>
        </authorList>
    </citation>
    <scope>NUCLEOTIDE SEQUENCE [LARGE SCALE GENOMIC DNA]</scope>
    <source>
        <strain evidence="2">ATCC 58044 / CBS 1984 / NCYC 433 / NRRL Y-366-8</strain>
    </source>
</reference>
<dbReference type="Proteomes" id="UP000094112">
    <property type="component" value="Unassembled WGS sequence"/>
</dbReference>